<evidence type="ECO:0000313" key="2">
    <source>
        <dbReference type="Proteomes" id="UP001204068"/>
    </source>
</evidence>
<dbReference type="EMBL" id="JANILD010000002">
    <property type="protein sequence ID" value="MCQ9303087.1"/>
    <property type="molecule type" value="Genomic_DNA"/>
</dbReference>
<reference evidence="1" key="1">
    <citation type="submission" date="2022-07" db="EMBL/GenBank/DDBJ databases">
        <title>Bacterial species isolated from the porcine tonsil microbiota.</title>
        <authorList>
            <person name="Oliveira I.M.F."/>
        </authorList>
    </citation>
    <scope>NUCLEOTIDE SEQUENCE</scope>
    <source>
        <strain evidence="1">8QC2O2</strain>
    </source>
</reference>
<comment type="caution">
    <text evidence="1">The sequence shown here is derived from an EMBL/GenBank/DDBJ whole genome shotgun (WGS) entry which is preliminary data.</text>
</comment>
<accession>A0AAW5LFG0</accession>
<dbReference type="AlphaFoldDB" id="A0AAW5LFG0"/>
<dbReference type="Proteomes" id="UP001204068">
    <property type="component" value="Unassembled WGS sequence"/>
</dbReference>
<dbReference type="RefSeq" id="WP_210142899.1">
    <property type="nucleotide sequence ID" value="NZ_JANILD010000002.1"/>
</dbReference>
<name>A0AAW5LFG0_MAMSC</name>
<organism evidence="1 2">
    <name type="scientific">Mammaliicoccus sciuri</name>
    <name type="common">Staphylococcus sciuri</name>
    <dbReference type="NCBI Taxonomy" id="1296"/>
    <lineage>
        <taxon>Bacteria</taxon>
        <taxon>Bacillati</taxon>
        <taxon>Bacillota</taxon>
        <taxon>Bacilli</taxon>
        <taxon>Bacillales</taxon>
        <taxon>Staphylococcaceae</taxon>
        <taxon>Mammaliicoccus</taxon>
    </lineage>
</organism>
<sequence length="62" mass="7387">MIPITVEDIMERLNCSEQRARLFFKWYGDNQEKIQRELAIQEHKQRTTPAIIINKPMEVATI</sequence>
<proteinExistence type="predicted"/>
<protein>
    <submittedName>
        <fullName evidence="1">Uncharacterized protein</fullName>
    </submittedName>
</protein>
<evidence type="ECO:0000313" key="1">
    <source>
        <dbReference type="EMBL" id="MCQ9303087.1"/>
    </source>
</evidence>
<gene>
    <name evidence="1" type="ORF">NQ032_05550</name>
</gene>